<proteinExistence type="predicted"/>
<keyword evidence="3" id="KW-1185">Reference proteome</keyword>
<accession>A0ABR0YZQ6</accession>
<evidence type="ECO:0000256" key="1">
    <source>
        <dbReference type="SAM" id="SignalP"/>
    </source>
</evidence>
<dbReference type="Proteomes" id="UP001369086">
    <property type="component" value="Unassembled WGS sequence"/>
</dbReference>
<feature type="chain" id="PRO_5047246248" evidence="1">
    <location>
        <begin position="24"/>
        <end position="118"/>
    </location>
</feature>
<gene>
    <name evidence="2" type="ORF">HHUSO_G21721</name>
</gene>
<sequence length="118" mass="13283">MKKFINFFAAFFIFCLCVLVTDNNEIDASNGKVHFGEWSRWMCMCDLGKKTRERSATHINGGITAQIDRKKLLQKSPCDRTSCSVCDPEQCPSAEPADISKLLVLKTFGKKMCGRKVP</sequence>
<keyword evidence="1" id="KW-0732">Signal</keyword>
<organism evidence="2 3">
    <name type="scientific">Huso huso</name>
    <name type="common">Beluga</name>
    <name type="synonym">Acipenser huso</name>
    <dbReference type="NCBI Taxonomy" id="61971"/>
    <lineage>
        <taxon>Eukaryota</taxon>
        <taxon>Metazoa</taxon>
        <taxon>Chordata</taxon>
        <taxon>Craniata</taxon>
        <taxon>Vertebrata</taxon>
        <taxon>Euteleostomi</taxon>
        <taxon>Actinopterygii</taxon>
        <taxon>Chondrostei</taxon>
        <taxon>Acipenseriformes</taxon>
        <taxon>Acipenseridae</taxon>
        <taxon>Huso</taxon>
    </lineage>
</organism>
<feature type="signal peptide" evidence="1">
    <location>
        <begin position="1"/>
        <end position="23"/>
    </location>
</feature>
<reference evidence="2 3" key="1">
    <citation type="submission" date="2021-05" db="EMBL/GenBank/DDBJ databases">
        <authorList>
            <person name="Zahm M."/>
            <person name="Klopp C."/>
            <person name="Cabau C."/>
            <person name="Kuhl H."/>
            <person name="Suciu R."/>
            <person name="Ciorpac M."/>
            <person name="Holostenco D."/>
            <person name="Gessner J."/>
            <person name="Wuertz S."/>
            <person name="Hohne C."/>
            <person name="Stock M."/>
            <person name="Gislard M."/>
            <person name="Lluch J."/>
            <person name="Milhes M."/>
            <person name="Lampietro C."/>
            <person name="Lopez Roques C."/>
            <person name="Donnadieu C."/>
            <person name="Du K."/>
            <person name="Schartl M."/>
            <person name="Guiguen Y."/>
        </authorList>
    </citation>
    <scope>NUCLEOTIDE SEQUENCE [LARGE SCALE GENOMIC DNA]</scope>
    <source>
        <strain evidence="2">Hh-F2</strain>
        <tissue evidence="2">Blood</tissue>
    </source>
</reference>
<comment type="caution">
    <text evidence="2">The sequence shown here is derived from an EMBL/GenBank/DDBJ whole genome shotgun (WGS) entry which is preliminary data.</text>
</comment>
<name>A0ABR0YZQ6_HUSHU</name>
<evidence type="ECO:0000313" key="2">
    <source>
        <dbReference type="EMBL" id="KAK6478016.1"/>
    </source>
</evidence>
<evidence type="ECO:0000313" key="3">
    <source>
        <dbReference type="Proteomes" id="UP001369086"/>
    </source>
</evidence>
<dbReference type="EMBL" id="JAHFZB010000020">
    <property type="protein sequence ID" value="KAK6478016.1"/>
    <property type="molecule type" value="Genomic_DNA"/>
</dbReference>
<protein>
    <submittedName>
        <fullName evidence="2">Uncharacterized protein</fullName>
    </submittedName>
</protein>